<protein>
    <submittedName>
        <fullName evidence="2">Uncharacterized protein</fullName>
    </submittedName>
</protein>
<gene>
    <name evidence="2" type="ORF">CUNI_LOCUS660</name>
</gene>
<dbReference type="Proteomes" id="UP000678393">
    <property type="component" value="Unassembled WGS sequence"/>
</dbReference>
<dbReference type="EMBL" id="CAJHNH020000074">
    <property type="protein sequence ID" value="CAG5115102.1"/>
    <property type="molecule type" value="Genomic_DNA"/>
</dbReference>
<accession>A0A8S3YIC2</accession>
<name>A0A8S3YIC2_9EUPU</name>
<evidence type="ECO:0000313" key="2">
    <source>
        <dbReference type="EMBL" id="CAG5115102.1"/>
    </source>
</evidence>
<proteinExistence type="predicted"/>
<evidence type="ECO:0000256" key="1">
    <source>
        <dbReference type="SAM" id="MobiDB-lite"/>
    </source>
</evidence>
<sequence length="103" mass="10765">MFLAELLLRRITGERVPESHSSSAAIAMPNYQRPPVRQTGSRSSTPLRGAAVNPGLPARRSAGSSAARRVSQGEQGEAIVAAALRSESPVMAELACMSASSCE</sequence>
<feature type="compositionally biased region" description="Low complexity" evidence="1">
    <location>
        <begin position="58"/>
        <end position="70"/>
    </location>
</feature>
<dbReference type="AlphaFoldDB" id="A0A8S3YIC2"/>
<organism evidence="2 3">
    <name type="scientific">Candidula unifasciata</name>
    <dbReference type="NCBI Taxonomy" id="100452"/>
    <lineage>
        <taxon>Eukaryota</taxon>
        <taxon>Metazoa</taxon>
        <taxon>Spiralia</taxon>
        <taxon>Lophotrochozoa</taxon>
        <taxon>Mollusca</taxon>
        <taxon>Gastropoda</taxon>
        <taxon>Heterobranchia</taxon>
        <taxon>Euthyneura</taxon>
        <taxon>Panpulmonata</taxon>
        <taxon>Eupulmonata</taxon>
        <taxon>Stylommatophora</taxon>
        <taxon>Helicina</taxon>
        <taxon>Helicoidea</taxon>
        <taxon>Geomitridae</taxon>
        <taxon>Candidula</taxon>
    </lineage>
</organism>
<feature type="non-terminal residue" evidence="2">
    <location>
        <position position="1"/>
    </location>
</feature>
<comment type="caution">
    <text evidence="2">The sequence shown here is derived from an EMBL/GenBank/DDBJ whole genome shotgun (WGS) entry which is preliminary data.</text>
</comment>
<keyword evidence="3" id="KW-1185">Reference proteome</keyword>
<feature type="region of interest" description="Disordered" evidence="1">
    <location>
        <begin position="18"/>
        <end position="74"/>
    </location>
</feature>
<evidence type="ECO:0000313" key="3">
    <source>
        <dbReference type="Proteomes" id="UP000678393"/>
    </source>
</evidence>
<reference evidence="2" key="1">
    <citation type="submission" date="2021-04" db="EMBL/GenBank/DDBJ databases">
        <authorList>
            <consortium name="Molecular Ecology Group"/>
        </authorList>
    </citation>
    <scope>NUCLEOTIDE SEQUENCE</scope>
</reference>